<dbReference type="GO" id="GO:0034354">
    <property type="term" value="P:'de novo' NAD+ biosynthetic process from L-tryptophan"/>
    <property type="evidence" value="ECO:0007669"/>
    <property type="project" value="TreeGrafter"/>
</dbReference>
<dbReference type="GO" id="GO:0019441">
    <property type="term" value="P:L-tryptophan catabolic process to kynurenine"/>
    <property type="evidence" value="ECO:0007669"/>
    <property type="project" value="InterPro"/>
</dbReference>
<dbReference type="Pfam" id="PF01231">
    <property type="entry name" value="IDO"/>
    <property type="match status" value="1"/>
</dbReference>
<gene>
    <name evidence="6" type="ORF">COCON_G00163100</name>
</gene>
<evidence type="ECO:0000256" key="2">
    <source>
        <dbReference type="ARBA" id="ARBA00022723"/>
    </source>
</evidence>
<keyword evidence="7" id="KW-1185">Reference proteome</keyword>
<keyword evidence="5" id="KW-0349">Heme</keyword>
<dbReference type="InterPro" id="IPR000898">
    <property type="entry name" value="Indolamine_dOase"/>
</dbReference>
<proteinExistence type="inferred from homology"/>
<keyword evidence="4" id="KW-0823">Tryptophan catabolism</keyword>
<keyword evidence="3 5" id="KW-0408">Iron</keyword>
<dbReference type="PANTHER" id="PTHR28657">
    <property type="entry name" value="INDOLEAMINE 2,3-DIOXYGENASE"/>
    <property type="match status" value="1"/>
</dbReference>
<dbReference type="SUPFAM" id="SSF140959">
    <property type="entry name" value="Indolic compounds 2,3-dioxygenase-like"/>
    <property type="match status" value="1"/>
</dbReference>
<evidence type="ECO:0000256" key="4">
    <source>
        <dbReference type="ARBA" id="ARBA00023079"/>
    </source>
</evidence>
<evidence type="ECO:0000313" key="6">
    <source>
        <dbReference type="EMBL" id="KAJ8260587.1"/>
    </source>
</evidence>
<dbReference type="GO" id="GO:0020037">
    <property type="term" value="F:heme binding"/>
    <property type="evidence" value="ECO:0007669"/>
    <property type="project" value="InterPro"/>
</dbReference>
<evidence type="ECO:0000256" key="5">
    <source>
        <dbReference type="PIRSR" id="PIRSR600898-1"/>
    </source>
</evidence>
<evidence type="ECO:0000256" key="3">
    <source>
        <dbReference type="ARBA" id="ARBA00023004"/>
    </source>
</evidence>
<feature type="binding site" description="proximal binding residue" evidence="5">
    <location>
        <position position="343"/>
    </location>
    <ligand>
        <name>heme b</name>
        <dbReference type="ChEBI" id="CHEBI:60344"/>
    </ligand>
    <ligandPart>
        <name>Fe</name>
        <dbReference type="ChEBI" id="CHEBI:18248"/>
    </ligandPart>
</feature>
<dbReference type="Gene3D" id="1.20.58.480">
    <property type="match status" value="1"/>
</dbReference>
<accession>A0A9Q1D638</accession>
<keyword evidence="2 5" id="KW-0479">Metal-binding</keyword>
<reference evidence="6" key="1">
    <citation type="journal article" date="2023" name="Science">
        <title>Genome structures resolve the early diversification of teleost fishes.</title>
        <authorList>
            <person name="Parey E."/>
            <person name="Louis A."/>
            <person name="Montfort J."/>
            <person name="Bouchez O."/>
            <person name="Roques C."/>
            <person name="Iampietro C."/>
            <person name="Lluch J."/>
            <person name="Castinel A."/>
            <person name="Donnadieu C."/>
            <person name="Desvignes T."/>
            <person name="Floi Bucao C."/>
            <person name="Jouanno E."/>
            <person name="Wen M."/>
            <person name="Mejri S."/>
            <person name="Dirks R."/>
            <person name="Jansen H."/>
            <person name="Henkel C."/>
            <person name="Chen W.J."/>
            <person name="Zahm M."/>
            <person name="Cabau C."/>
            <person name="Klopp C."/>
            <person name="Thompson A.W."/>
            <person name="Robinson-Rechavi M."/>
            <person name="Braasch I."/>
            <person name="Lecointre G."/>
            <person name="Bobe J."/>
            <person name="Postlethwait J.H."/>
            <person name="Berthelot C."/>
            <person name="Roest Crollius H."/>
            <person name="Guiguen Y."/>
        </authorList>
    </citation>
    <scope>NUCLEOTIDE SEQUENCE</scope>
    <source>
        <strain evidence="6">Concon-B</strain>
    </source>
</reference>
<dbReference type="GO" id="GO:0005737">
    <property type="term" value="C:cytoplasm"/>
    <property type="evidence" value="ECO:0007669"/>
    <property type="project" value="TreeGrafter"/>
</dbReference>
<comment type="similarity">
    <text evidence="1">Belongs to the indoleamine 2,3-dioxygenase family.</text>
</comment>
<dbReference type="GO" id="GO:0033754">
    <property type="term" value="F:indoleamine 2,3-dioxygenase activity"/>
    <property type="evidence" value="ECO:0007669"/>
    <property type="project" value="TreeGrafter"/>
</dbReference>
<dbReference type="InterPro" id="IPR037217">
    <property type="entry name" value="Trp/Indoleamine_2_3_dOase-like"/>
</dbReference>
<evidence type="ECO:0008006" key="8">
    <source>
        <dbReference type="Google" id="ProtNLM"/>
    </source>
</evidence>
<sequence length="401" mass="44996">MEADPSAPVDLSSFCVSEKYGFLLTDPLTDLPEYYWIWMDLARNVPHLVQTHQLQARVAEMPLLSSSYLKGHRELRLARTALGFITMGYVWQDGAHQPAKVLPKVLAVPYCTVSKMLGLPPILVYADCVLANWWLRDPGRPMEIENIDTLFMIQGGDSCKGFFLVSVLVEQSACTGLQGLATVMNSMLTRDITAVQEGLTVVSDSIRRMAEVFKLIHKHVEPTMFYNSMRTFFMGWKDNPALPNSLWYEGVPEQPPGLNGLSAGQSSALQCFDLLLGVQYSDETGRSFQESMRAYMPPPHRQLLETVSSWPPLRHFVLWSSSQELRHSYNSCVLALADLRTYHLNVTARYITIPAGQAKLIHCPFGNSHARQETHGSGGSNFLPFLKGIRDDTKRALITDQ</sequence>
<dbReference type="AlphaFoldDB" id="A0A9Q1D638"/>
<evidence type="ECO:0000256" key="1">
    <source>
        <dbReference type="ARBA" id="ARBA00007119"/>
    </source>
</evidence>
<comment type="caution">
    <text evidence="6">The sequence shown here is derived from an EMBL/GenBank/DDBJ whole genome shotgun (WGS) entry which is preliminary data.</text>
</comment>
<name>A0A9Q1D638_CONCO</name>
<dbReference type="EMBL" id="JAFJMO010000012">
    <property type="protein sequence ID" value="KAJ8260587.1"/>
    <property type="molecule type" value="Genomic_DNA"/>
</dbReference>
<protein>
    <recommendedName>
        <fullName evidence="8">Indoleamine 2,3-dioxygenase</fullName>
    </recommendedName>
</protein>
<dbReference type="OrthoDB" id="10262710at2759"/>
<dbReference type="GO" id="GO:0004833">
    <property type="term" value="F:L-tryptophan 2,3-dioxygenase activity"/>
    <property type="evidence" value="ECO:0007669"/>
    <property type="project" value="TreeGrafter"/>
</dbReference>
<dbReference type="GO" id="GO:0046872">
    <property type="term" value="F:metal ion binding"/>
    <property type="evidence" value="ECO:0007669"/>
    <property type="project" value="UniProtKB-KW"/>
</dbReference>
<dbReference type="PANTHER" id="PTHR28657:SF2">
    <property type="entry name" value="INDOLEAMINE 2,3-DIOXYGENASE 1"/>
    <property type="match status" value="1"/>
</dbReference>
<organism evidence="6 7">
    <name type="scientific">Conger conger</name>
    <name type="common">Conger eel</name>
    <name type="synonym">Muraena conger</name>
    <dbReference type="NCBI Taxonomy" id="82655"/>
    <lineage>
        <taxon>Eukaryota</taxon>
        <taxon>Metazoa</taxon>
        <taxon>Chordata</taxon>
        <taxon>Craniata</taxon>
        <taxon>Vertebrata</taxon>
        <taxon>Euteleostomi</taxon>
        <taxon>Actinopterygii</taxon>
        <taxon>Neopterygii</taxon>
        <taxon>Teleostei</taxon>
        <taxon>Anguilliformes</taxon>
        <taxon>Congridae</taxon>
        <taxon>Conger</taxon>
    </lineage>
</organism>
<dbReference type="Proteomes" id="UP001152803">
    <property type="component" value="Unassembled WGS sequence"/>
</dbReference>
<evidence type="ECO:0000313" key="7">
    <source>
        <dbReference type="Proteomes" id="UP001152803"/>
    </source>
</evidence>